<dbReference type="PANTHER" id="PTHR45436:SF5">
    <property type="entry name" value="SENSOR HISTIDINE KINASE TRCS"/>
    <property type="match status" value="1"/>
</dbReference>
<feature type="domain" description="Histidine kinase" evidence="11">
    <location>
        <begin position="265"/>
        <end position="481"/>
    </location>
</feature>
<keyword evidence="4" id="KW-0597">Phosphoprotein</keyword>
<dbReference type="EC" id="2.7.13.3" evidence="3"/>
<evidence type="ECO:0000256" key="3">
    <source>
        <dbReference type="ARBA" id="ARBA00012438"/>
    </source>
</evidence>
<keyword evidence="9" id="KW-0902">Two-component regulatory system</keyword>
<comment type="catalytic activity">
    <reaction evidence="1">
        <text>ATP + protein L-histidine = ADP + protein N-phospho-L-histidine.</text>
        <dbReference type="EC" id="2.7.13.3"/>
    </reaction>
</comment>
<dbReference type="InterPro" id="IPR003661">
    <property type="entry name" value="HisK_dim/P_dom"/>
</dbReference>
<dbReference type="Proteomes" id="UP001486207">
    <property type="component" value="Unassembled WGS sequence"/>
</dbReference>
<evidence type="ECO:0000313" key="13">
    <source>
        <dbReference type="EMBL" id="MER7378291.1"/>
    </source>
</evidence>
<dbReference type="Pfam" id="PF02518">
    <property type="entry name" value="HATPase_c"/>
    <property type="match status" value="1"/>
</dbReference>
<evidence type="ECO:0000256" key="6">
    <source>
        <dbReference type="ARBA" id="ARBA00022692"/>
    </source>
</evidence>
<evidence type="ECO:0000259" key="11">
    <source>
        <dbReference type="PROSITE" id="PS50109"/>
    </source>
</evidence>
<protein>
    <recommendedName>
        <fullName evidence="3">histidine kinase</fullName>
        <ecNumber evidence="3">2.7.13.3</ecNumber>
    </recommendedName>
</protein>
<evidence type="ECO:0000256" key="4">
    <source>
        <dbReference type="ARBA" id="ARBA00022553"/>
    </source>
</evidence>
<dbReference type="EMBL" id="JBEPFB010000023">
    <property type="protein sequence ID" value="MER7378291.1"/>
    <property type="molecule type" value="Genomic_DNA"/>
</dbReference>
<dbReference type="PANTHER" id="PTHR45436">
    <property type="entry name" value="SENSOR HISTIDINE KINASE YKOH"/>
    <property type="match status" value="1"/>
</dbReference>
<name>A0ABV1Y3B9_9ACTN</name>
<comment type="caution">
    <text evidence="13">The sequence shown here is derived from an EMBL/GenBank/DDBJ whole genome shotgun (WGS) entry which is preliminary data.</text>
</comment>
<dbReference type="SUPFAM" id="SSF55874">
    <property type="entry name" value="ATPase domain of HSP90 chaperone/DNA topoisomerase II/histidine kinase"/>
    <property type="match status" value="1"/>
</dbReference>
<dbReference type="GO" id="GO:0016301">
    <property type="term" value="F:kinase activity"/>
    <property type="evidence" value="ECO:0007669"/>
    <property type="project" value="UniProtKB-KW"/>
</dbReference>
<keyword evidence="14" id="KW-1185">Reference proteome</keyword>
<evidence type="ECO:0000256" key="5">
    <source>
        <dbReference type="ARBA" id="ARBA00022679"/>
    </source>
</evidence>
<sequence>MTPLRARGRSLRARLVLFTTVALALVCAAMALTTVLVQRAHLLDSLDQRVRDAAQRGEGGAHYRAGGATDLSFLSERGQPAGTVAARLADGEVTAAEVVDEDGDRTTLTATQRAALSGVDADGTLHTRTIPGLGTYRVAAVSGDGAAVLAGLPMAAVQDTIHRLIVTQTAIAGAGLVVAGCACAVVIRRQLRPLGRVAATAVEVARAPLDRGAVTGLTRVPAGDTDPTTEAGQVGAALNHLIDRVESSLAVRRRTEERMRRFLADASHELRTPLASIAGYAELMDRGTAPIDAGQAWRRVSAQSARMTGLVEDLLLLARLDEGRPLAAEDVDLATLVAEAVWDARATGVDHDWQLALRLDEPATVTGDPARLTQVVANLLANARAHTPPGTRITVTVEATRACRVIRVHDDGPGIPPALLPTVFERFTRADTSRTRTPGKGGGSGLGLSIAAAITQAHGGRLDVESEPGHTQFTVALPHAADAR</sequence>
<dbReference type="InterPro" id="IPR003594">
    <property type="entry name" value="HATPase_dom"/>
</dbReference>
<dbReference type="PRINTS" id="PR00344">
    <property type="entry name" value="BCTRLSENSOR"/>
</dbReference>
<evidence type="ECO:0000313" key="14">
    <source>
        <dbReference type="Proteomes" id="UP001486207"/>
    </source>
</evidence>
<dbReference type="Gene3D" id="6.10.340.10">
    <property type="match status" value="1"/>
</dbReference>
<evidence type="ECO:0000256" key="8">
    <source>
        <dbReference type="ARBA" id="ARBA00022989"/>
    </source>
</evidence>
<evidence type="ECO:0000256" key="1">
    <source>
        <dbReference type="ARBA" id="ARBA00000085"/>
    </source>
</evidence>
<evidence type="ECO:0000259" key="12">
    <source>
        <dbReference type="PROSITE" id="PS50885"/>
    </source>
</evidence>
<feature type="domain" description="HAMP" evidence="12">
    <location>
        <begin position="188"/>
        <end position="250"/>
    </location>
</feature>
<keyword evidence="8" id="KW-1133">Transmembrane helix</keyword>
<dbReference type="SMART" id="SM00387">
    <property type="entry name" value="HATPase_c"/>
    <property type="match status" value="1"/>
</dbReference>
<dbReference type="Gene3D" id="3.30.565.10">
    <property type="entry name" value="Histidine kinase-like ATPase, C-terminal domain"/>
    <property type="match status" value="1"/>
</dbReference>
<evidence type="ECO:0000256" key="7">
    <source>
        <dbReference type="ARBA" id="ARBA00022777"/>
    </source>
</evidence>
<dbReference type="RefSeq" id="WP_190075027.1">
    <property type="nucleotide sequence ID" value="NZ_BNBM01000022.1"/>
</dbReference>
<keyword evidence="6" id="KW-0812">Transmembrane</keyword>
<reference evidence="13 14" key="1">
    <citation type="submission" date="2024-06" db="EMBL/GenBank/DDBJ databases">
        <title>The Natural Products Discovery Center: Release of the First 8490 Sequenced Strains for Exploring Actinobacteria Biosynthetic Diversity.</title>
        <authorList>
            <person name="Kalkreuter E."/>
            <person name="Kautsar S.A."/>
            <person name="Yang D."/>
            <person name="Bader C.D."/>
            <person name="Teijaro C.N."/>
            <person name="Fluegel L."/>
            <person name="Davis C.M."/>
            <person name="Simpson J.R."/>
            <person name="Lauterbach L."/>
            <person name="Steele A.D."/>
            <person name="Gui C."/>
            <person name="Meng S."/>
            <person name="Li G."/>
            <person name="Viehrig K."/>
            <person name="Ye F."/>
            <person name="Su P."/>
            <person name="Kiefer A.F."/>
            <person name="Nichols A."/>
            <person name="Cepeda A.J."/>
            <person name="Yan W."/>
            <person name="Fan B."/>
            <person name="Jiang Y."/>
            <person name="Adhikari A."/>
            <person name="Zheng C.-J."/>
            <person name="Schuster L."/>
            <person name="Cowan T.M."/>
            <person name="Smanski M.J."/>
            <person name="Chevrette M.G."/>
            <person name="De Carvalho L.P.S."/>
            <person name="Shen B."/>
        </authorList>
    </citation>
    <scope>NUCLEOTIDE SEQUENCE [LARGE SCALE GENOMIC DNA]</scope>
    <source>
        <strain evidence="13 14">NPDC000155</strain>
    </source>
</reference>
<dbReference type="InterPro" id="IPR036097">
    <property type="entry name" value="HisK_dim/P_sf"/>
</dbReference>
<dbReference type="Pfam" id="PF00512">
    <property type="entry name" value="HisKA"/>
    <property type="match status" value="1"/>
</dbReference>
<proteinExistence type="predicted"/>
<evidence type="ECO:0000256" key="9">
    <source>
        <dbReference type="ARBA" id="ARBA00023012"/>
    </source>
</evidence>
<dbReference type="InterPro" id="IPR050428">
    <property type="entry name" value="TCS_sensor_his_kinase"/>
</dbReference>
<evidence type="ECO:0000256" key="10">
    <source>
        <dbReference type="ARBA" id="ARBA00023136"/>
    </source>
</evidence>
<dbReference type="InterPro" id="IPR005467">
    <property type="entry name" value="His_kinase_dom"/>
</dbReference>
<dbReference type="Gene3D" id="1.10.287.130">
    <property type="match status" value="1"/>
</dbReference>
<accession>A0ABV1Y3B9</accession>
<dbReference type="PROSITE" id="PS50885">
    <property type="entry name" value="HAMP"/>
    <property type="match status" value="1"/>
</dbReference>
<evidence type="ECO:0000256" key="2">
    <source>
        <dbReference type="ARBA" id="ARBA00004236"/>
    </source>
</evidence>
<comment type="subcellular location">
    <subcellularLocation>
        <location evidence="2">Cell membrane</location>
    </subcellularLocation>
</comment>
<dbReference type="InterPro" id="IPR036890">
    <property type="entry name" value="HATPase_C_sf"/>
</dbReference>
<dbReference type="CDD" id="cd00075">
    <property type="entry name" value="HATPase"/>
    <property type="match status" value="1"/>
</dbReference>
<dbReference type="SUPFAM" id="SSF47384">
    <property type="entry name" value="Homodimeric domain of signal transducing histidine kinase"/>
    <property type="match status" value="1"/>
</dbReference>
<gene>
    <name evidence="13" type="ORF">ABT384_37315</name>
</gene>
<dbReference type="CDD" id="cd00082">
    <property type="entry name" value="HisKA"/>
    <property type="match status" value="1"/>
</dbReference>
<dbReference type="SMART" id="SM00304">
    <property type="entry name" value="HAMP"/>
    <property type="match status" value="1"/>
</dbReference>
<dbReference type="PROSITE" id="PS50109">
    <property type="entry name" value="HIS_KIN"/>
    <property type="match status" value="1"/>
</dbReference>
<keyword evidence="7 13" id="KW-0418">Kinase</keyword>
<dbReference type="SMART" id="SM00388">
    <property type="entry name" value="HisKA"/>
    <property type="match status" value="1"/>
</dbReference>
<dbReference type="InterPro" id="IPR003660">
    <property type="entry name" value="HAMP_dom"/>
</dbReference>
<organism evidence="13 14">
    <name type="scientific">Streptomyces lanatus</name>
    <dbReference type="NCBI Taxonomy" id="66900"/>
    <lineage>
        <taxon>Bacteria</taxon>
        <taxon>Bacillati</taxon>
        <taxon>Actinomycetota</taxon>
        <taxon>Actinomycetes</taxon>
        <taxon>Kitasatosporales</taxon>
        <taxon>Streptomycetaceae</taxon>
        <taxon>Streptomyces</taxon>
    </lineage>
</organism>
<dbReference type="InterPro" id="IPR004358">
    <property type="entry name" value="Sig_transdc_His_kin-like_C"/>
</dbReference>
<keyword evidence="5" id="KW-0808">Transferase</keyword>
<keyword evidence="10" id="KW-0472">Membrane</keyword>